<feature type="region of interest" description="Disordered" evidence="1">
    <location>
        <begin position="221"/>
        <end position="245"/>
    </location>
</feature>
<organism evidence="2 3">
    <name type="scientific">Fragilariopsis cylindrus CCMP1102</name>
    <dbReference type="NCBI Taxonomy" id="635003"/>
    <lineage>
        <taxon>Eukaryota</taxon>
        <taxon>Sar</taxon>
        <taxon>Stramenopiles</taxon>
        <taxon>Ochrophyta</taxon>
        <taxon>Bacillariophyta</taxon>
        <taxon>Bacillariophyceae</taxon>
        <taxon>Bacillariophycidae</taxon>
        <taxon>Bacillariales</taxon>
        <taxon>Bacillariaceae</taxon>
        <taxon>Fragilariopsis</taxon>
    </lineage>
</organism>
<dbReference type="InterPro" id="IPR018247">
    <property type="entry name" value="EF_Hand_1_Ca_BS"/>
</dbReference>
<name>A0A1E7F8H4_9STRA</name>
<evidence type="ECO:0000313" key="2">
    <source>
        <dbReference type="EMBL" id="OEU14472.1"/>
    </source>
</evidence>
<sequence>MSNNVNKRPFCCLIFISLLSLLLQISWHTKYWSQLLYGNNIHYNNNDDGIGDTSFNLDRPYSRQVPIQRNRKRKRIKLIHVMNTYTITNNKNGNRKVQPFDQWSTIKSIERALEQNNNSIIPLVDKDGSNSEIEFILDVDFVCAIFESDIQYLQHLPCRKVMLNRSTKTEYTTAEKDNNEEEDYLRHFINIGHGNNSVVVKELPFLQDIIDSTISDYYKQQQNSSSDEAAATSTTATADDDNDIDIDVDNDDDIDDFYIMLTNSDIGVTKDFYTEFLLPKLVHKNSTTAALALALSINRLTIPMTKQLKTISDKYNDYDNSNNNNYDDNDELLLTIIDDTLQSNNGLISHPGYDCFIIHSSILKKINLGNMFAGYPPWGSISHFILKIMTSSSQSSDYINYKSSPQATLTDTTTSINNNDYDNDNNDNVDTDEIIRIPNFVQSGYEEIYLKSKYYNSKSMKVAGSNPAYVRHDPHFI</sequence>
<evidence type="ECO:0000256" key="1">
    <source>
        <dbReference type="SAM" id="MobiDB-lite"/>
    </source>
</evidence>
<dbReference type="EMBL" id="KV784360">
    <property type="protein sequence ID" value="OEU14472.1"/>
    <property type="molecule type" value="Genomic_DNA"/>
</dbReference>
<dbReference type="OrthoDB" id="57205at2759"/>
<dbReference type="KEGG" id="fcy:FRACYDRAFT_241017"/>
<feature type="compositionally biased region" description="Low complexity" evidence="1">
    <location>
        <begin position="223"/>
        <end position="237"/>
    </location>
</feature>
<evidence type="ECO:0000313" key="3">
    <source>
        <dbReference type="Proteomes" id="UP000095751"/>
    </source>
</evidence>
<dbReference type="PROSITE" id="PS00018">
    <property type="entry name" value="EF_HAND_1"/>
    <property type="match status" value="1"/>
</dbReference>
<dbReference type="Proteomes" id="UP000095751">
    <property type="component" value="Unassembled WGS sequence"/>
</dbReference>
<proteinExistence type="predicted"/>
<protein>
    <submittedName>
        <fullName evidence="2">Uncharacterized protein</fullName>
    </submittedName>
</protein>
<gene>
    <name evidence="2" type="ORF">FRACYDRAFT_241017</name>
</gene>
<dbReference type="InParanoid" id="A0A1E7F8H4"/>
<keyword evidence="3" id="KW-1185">Reference proteome</keyword>
<dbReference type="AlphaFoldDB" id="A0A1E7F8H4"/>
<accession>A0A1E7F8H4</accession>
<reference evidence="2 3" key="1">
    <citation type="submission" date="2016-09" db="EMBL/GenBank/DDBJ databases">
        <title>Extensive genetic diversity and differential bi-allelic expression allows diatom success in the polar Southern Ocean.</title>
        <authorList>
            <consortium name="DOE Joint Genome Institute"/>
            <person name="Mock T."/>
            <person name="Otillar R.P."/>
            <person name="Strauss J."/>
            <person name="Dupont C."/>
            <person name="Frickenhaus S."/>
            <person name="Maumus F."/>
            <person name="Mcmullan M."/>
            <person name="Sanges R."/>
            <person name="Schmutz J."/>
            <person name="Toseland A."/>
            <person name="Valas R."/>
            <person name="Veluchamy A."/>
            <person name="Ward B.J."/>
            <person name="Allen A."/>
            <person name="Barry K."/>
            <person name="Falciatore A."/>
            <person name="Ferrante M."/>
            <person name="Fortunato A.E."/>
            <person name="Gloeckner G."/>
            <person name="Gruber A."/>
            <person name="Hipkin R."/>
            <person name="Janech M."/>
            <person name="Kroth P."/>
            <person name="Leese F."/>
            <person name="Lindquist E."/>
            <person name="Lyon B.R."/>
            <person name="Martin J."/>
            <person name="Mayer C."/>
            <person name="Parker M."/>
            <person name="Quesneville H."/>
            <person name="Raymond J."/>
            <person name="Uhlig C."/>
            <person name="Valentin K.U."/>
            <person name="Worden A.Z."/>
            <person name="Armbrust E.V."/>
            <person name="Bowler C."/>
            <person name="Green B."/>
            <person name="Moulton V."/>
            <person name="Van Oosterhout C."/>
            <person name="Grigoriev I."/>
        </authorList>
    </citation>
    <scope>NUCLEOTIDE SEQUENCE [LARGE SCALE GENOMIC DNA]</scope>
    <source>
        <strain evidence="2 3">CCMP1102</strain>
    </source>
</reference>